<proteinExistence type="inferred from homology"/>
<organism evidence="9">
    <name type="scientific">Phytobacter massiliensis</name>
    <dbReference type="NCBI Taxonomy" id="1485952"/>
    <lineage>
        <taxon>Bacteria</taxon>
        <taxon>Pseudomonadati</taxon>
        <taxon>Pseudomonadota</taxon>
        <taxon>Gammaproteobacteria</taxon>
        <taxon>Enterobacterales</taxon>
        <taxon>Enterobacteriaceae</taxon>
        <taxon>Phytobacter</taxon>
    </lineage>
</organism>
<keyword evidence="6 7" id="KW-0378">Hydrolase</keyword>
<dbReference type="GO" id="GO:0033971">
    <property type="term" value="F:hydroxyisourate hydrolase activity"/>
    <property type="evidence" value="ECO:0007669"/>
    <property type="project" value="UniProtKB-EC"/>
</dbReference>
<evidence type="ECO:0000256" key="5">
    <source>
        <dbReference type="ARBA" id="ARBA00022631"/>
    </source>
</evidence>
<name>A0A6N3AW45_9ENTR</name>
<comment type="function">
    <text evidence="2">Catalyzes the hydrolysis of 5-hydroxyisourate (HIU) to 2-oxo-4-hydroxy-4-carboxy-5-ureidoimidazoline (OHCU).</text>
</comment>
<dbReference type="SUPFAM" id="SSF49472">
    <property type="entry name" value="Transthyretin (synonym: prealbumin)"/>
    <property type="match status" value="1"/>
</dbReference>
<feature type="domain" description="Transthyretin/hydroxyisourate hydrolase" evidence="8">
    <location>
        <begin position="4"/>
        <end position="105"/>
    </location>
</feature>
<evidence type="ECO:0000313" key="9">
    <source>
        <dbReference type="EMBL" id="VYT95911.1"/>
    </source>
</evidence>
<dbReference type="GO" id="GO:0006144">
    <property type="term" value="P:purine nucleobase metabolic process"/>
    <property type="evidence" value="ECO:0007669"/>
    <property type="project" value="UniProtKB-KW"/>
</dbReference>
<evidence type="ECO:0000256" key="4">
    <source>
        <dbReference type="ARBA" id="ARBA00011881"/>
    </source>
</evidence>
<dbReference type="CDD" id="cd05822">
    <property type="entry name" value="TLP_HIUase"/>
    <property type="match status" value="1"/>
</dbReference>
<dbReference type="PANTHER" id="PTHR10395:SF7">
    <property type="entry name" value="5-HYDROXYISOURATE HYDROLASE"/>
    <property type="match status" value="1"/>
</dbReference>
<evidence type="ECO:0000256" key="7">
    <source>
        <dbReference type="RuleBase" id="RU361270"/>
    </source>
</evidence>
<dbReference type="EMBL" id="CACRTZ010000005">
    <property type="protein sequence ID" value="VYT95911.1"/>
    <property type="molecule type" value="Genomic_DNA"/>
</dbReference>
<dbReference type="InterPro" id="IPR036817">
    <property type="entry name" value="Transthyretin/HIU_hydrolase_sf"/>
</dbReference>
<evidence type="ECO:0000256" key="1">
    <source>
        <dbReference type="ARBA" id="ARBA00001043"/>
    </source>
</evidence>
<gene>
    <name evidence="9" type="primary">hiuH_1</name>
    <name evidence="9" type="ORF">EMLFYP7_01047</name>
</gene>
<evidence type="ECO:0000256" key="2">
    <source>
        <dbReference type="ARBA" id="ARBA00002704"/>
    </source>
</evidence>
<dbReference type="NCBIfam" id="TIGR02962">
    <property type="entry name" value="hdxy_isourate"/>
    <property type="match status" value="1"/>
</dbReference>
<sequence>MSTLSTHILAISTGKPAQGVKVILLRDETVIAEGSTDANGRISALASLTPGQYRLVAQTGAWFAAQGITTIFPCAQIDFTVAETAEGHFHLPFLIAPGGWSTYRGS</sequence>
<dbReference type="InterPro" id="IPR023416">
    <property type="entry name" value="Transthyretin/HIU_hydrolase_d"/>
</dbReference>
<dbReference type="RefSeq" id="WP_156565211.1">
    <property type="nucleotide sequence ID" value="NZ_CACRTZ010000005.1"/>
</dbReference>
<dbReference type="Gene3D" id="2.60.40.180">
    <property type="entry name" value="Transthyretin/hydroxyisourate hydrolase domain"/>
    <property type="match status" value="1"/>
</dbReference>
<protein>
    <recommendedName>
        <fullName evidence="7">5-hydroxyisourate hydrolase</fullName>
        <shortName evidence="7">HIU hydrolase</shortName>
        <shortName evidence="7">HIUHase</shortName>
        <ecNumber evidence="7">3.5.2.17</ecNumber>
    </recommendedName>
</protein>
<comment type="similarity">
    <text evidence="3 7">Belongs to the transthyretin family. 5-hydroxyisourate hydrolase subfamily.</text>
</comment>
<dbReference type="PANTHER" id="PTHR10395">
    <property type="entry name" value="URICASE AND TRANSTHYRETIN-RELATED"/>
    <property type="match status" value="1"/>
</dbReference>
<dbReference type="Pfam" id="PF00576">
    <property type="entry name" value="Transthyretin"/>
    <property type="match status" value="1"/>
</dbReference>
<evidence type="ECO:0000256" key="3">
    <source>
        <dbReference type="ARBA" id="ARBA00009850"/>
    </source>
</evidence>
<comment type="catalytic activity">
    <reaction evidence="1 7">
        <text>5-hydroxyisourate + H2O = 5-hydroxy-2-oxo-4-ureido-2,5-dihydro-1H-imidazole-5-carboxylate + H(+)</text>
        <dbReference type="Rhea" id="RHEA:23736"/>
        <dbReference type="ChEBI" id="CHEBI:15377"/>
        <dbReference type="ChEBI" id="CHEBI:15378"/>
        <dbReference type="ChEBI" id="CHEBI:18072"/>
        <dbReference type="ChEBI" id="CHEBI:58639"/>
        <dbReference type="EC" id="3.5.2.17"/>
    </reaction>
</comment>
<evidence type="ECO:0000259" key="8">
    <source>
        <dbReference type="Pfam" id="PF00576"/>
    </source>
</evidence>
<dbReference type="AlphaFoldDB" id="A0A6N3AW45"/>
<dbReference type="InterPro" id="IPR014306">
    <property type="entry name" value="Hydroxyisourate_hydrolase"/>
</dbReference>
<keyword evidence="5 7" id="KW-0659">Purine metabolism</keyword>
<evidence type="ECO:0000256" key="6">
    <source>
        <dbReference type="ARBA" id="ARBA00022801"/>
    </source>
</evidence>
<dbReference type="EC" id="3.5.2.17" evidence="7"/>
<comment type="subunit">
    <text evidence="4 7">Homotetramer.</text>
</comment>
<accession>A0A6N3AW45</accession>
<reference evidence="9" key="1">
    <citation type="submission" date="2019-11" db="EMBL/GenBank/DDBJ databases">
        <authorList>
            <person name="Feng L."/>
        </authorList>
    </citation>
    <scope>NUCLEOTIDE SEQUENCE</scope>
    <source>
        <strain evidence="9">EMassiliensisLFYP7</strain>
    </source>
</reference>